<dbReference type="Proteomes" id="UP001611383">
    <property type="component" value="Chromosome"/>
</dbReference>
<dbReference type="CDD" id="cd00130">
    <property type="entry name" value="PAS"/>
    <property type="match status" value="1"/>
</dbReference>
<keyword evidence="4" id="KW-1185">Reference proteome</keyword>
<dbReference type="InterPro" id="IPR035965">
    <property type="entry name" value="PAS-like_dom_sf"/>
</dbReference>
<feature type="domain" description="PAS" evidence="2">
    <location>
        <begin position="19"/>
        <end position="54"/>
    </location>
</feature>
<feature type="region of interest" description="Disordered" evidence="1">
    <location>
        <begin position="82"/>
        <end position="106"/>
    </location>
</feature>
<evidence type="ECO:0000259" key="2">
    <source>
        <dbReference type="PROSITE" id="PS50112"/>
    </source>
</evidence>
<dbReference type="SUPFAM" id="SSF55785">
    <property type="entry name" value="PYP-like sensor domain (PAS domain)"/>
    <property type="match status" value="1"/>
</dbReference>
<dbReference type="EMBL" id="CP043494">
    <property type="protein sequence ID" value="WNG47895.1"/>
    <property type="molecule type" value="Genomic_DNA"/>
</dbReference>
<proteinExistence type="predicted"/>
<evidence type="ECO:0000313" key="4">
    <source>
        <dbReference type="Proteomes" id="UP001611383"/>
    </source>
</evidence>
<sequence length="130" mass="14494">MISSGSAPPLLGLDTCFYEQMEEAIGIYSREARVLYLNPAAERMIGRPREEVFGHIFWGWFSHRIYASGDVIYAIAVDITDQRRTPPSPSSSPAVPRPDAGSSNGWCGWWMICWTSPGSPRADSNRGSRR</sequence>
<dbReference type="PROSITE" id="PS50112">
    <property type="entry name" value="PAS"/>
    <property type="match status" value="1"/>
</dbReference>
<dbReference type="InterPro" id="IPR013656">
    <property type="entry name" value="PAS_4"/>
</dbReference>
<dbReference type="RefSeq" id="WP_395804754.1">
    <property type="nucleotide sequence ID" value="NZ_CP043494.1"/>
</dbReference>
<evidence type="ECO:0000313" key="3">
    <source>
        <dbReference type="EMBL" id="WNG47895.1"/>
    </source>
</evidence>
<accession>A0ABY9WXM5</accession>
<organism evidence="3 4">
    <name type="scientific">Archangium minus</name>
    <dbReference type="NCBI Taxonomy" id="83450"/>
    <lineage>
        <taxon>Bacteria</taxon>
        <taxon>Pseudomonadati</taxon>
        <taxon>Myxococcota</taxon>
        <taxon>Myxococcia</taxon>
        <taxon>Myxococcales</taxon>
        <taxon>Cystobacterineae</taxon>
        <taxon>Archangiaceae</taxon>
        <taxon>Archangium</taxon>
    </lineage>
</organism>
<name>A0ABY9WXM5_9BACT</name>
<reference evidence="3 4" key="1">
    <citation type="submission" date="2019-08" db="EMBL/GenBank/DDBJ databases">
        <title>Archangium and Cystobacter genomes.</title>
        <authorList>
            <person name="Chen I.-C.K."/>
            <person name="Wielgoss S."/>
        </authorList>
    </citation>
    <scope>NUCLEOTIDE SEQUENCE [LARGE SCALE GENOMIC DNA]</scope>
    <source>
        <strain evidence="3 4">Cbm 6</strain>
    </source>
</reference>
<gene>
    <name evidence="3" type="ORF">F0U60_29975</name>
</gene>
<evidence type="ECO:0000256" key="1">
    <source>
        <dbReference type="SAM" id="MobiDB-lite"/>
    </source>
</evidence>
<dbReference type="InterPro" id="IPR000014">
    <property type="entry name" value="PAS"/>
</dbReference>
<protein>
    <submittedName>
        <fullName evidence="3">PAS domain-containing protein</fullName>
    </submittedName>
</protein>
<dbReference type="Pfam" id="PF08448">
    <property type="entry name" value="PAS_4"/>
    <property type="match status" value="1"/>
</dbReference>
<dbReference type="Gene3D" id="3.30.450.20">
    <property type="entry name" value="PAS domain"/>
    <property type="match status" value="1"/>
</dbReference>